<evidence type="ECO:0000256" key="3">
    <source>
        <dbReference type="ARBA" id="ARBA00006214"/>
    </source>
</evidence>
<evidence type="ECO:0000256" key="11">
    <source>
        <dbReference type="SAM" id="MobiDB-lite"/>
    </source>
</evidence>
<evidence type="ECO:0000256" key="12">
    <source>
        <dbReference type="SAM" id="Phobius"/>
    </source>
</evidence>
<evidence type="ECO:0000313" key="15">
    <source>
        <dbReference type="Proteomes" id="UP000315369"/>
    </source>
</evidence>
<dbReference type="PANTHER" id="PTHR13887">
    <property type="entry name" value="GLUTATHIONE S-TRANSFERASE KAPPA"/>
    <property type="match status" value="1"/>
</dbReference>
<dbReference type="GO" id="GO:0016491">
    <property type="term" value="F:oxidoreductase activity"/>
    <property type="evidence" value="ECO:0007669"/>
    <property type="project" value="UniProtKB-KW"/>
</dbReference>
<evidence type="ECO:0000313" key="14">
    <source>
        <dbReference type="EMBL" id="TQF09277.1"/>
    </source>
</evidence>
<dbReference type="AlphaFoldDB" id="A0A540WKC0"/>
<gene>
    <name evidence="14" type="ORF">FJV41_45460</name>
</gene>
<dbReference type="Gene3D" id="3.40.30.10">
    <property type="entry name" value="Glutaredoxin"/>
    <property type="match status" value="1"/>
</dbReference>
<feature type="transmembrane region" description="Helical" evidence="12">
    <location>
        <begin position="171"/>
        <end position="189"/>
    </location>
</feature>
<keyword evidence="9" id="KW-1015">Disulfide bond</keyword>
<feature type="region of interest" description="Disordered" evidence="11">
    <location>
        <begin position="435"/>
        <end position="454"/>
    </location>
</feature>
<dbReference type="InterPro" id="IPR036249">
    <property type="entry name" value="Thioredoxin-like_sf"/>
</dbReference>
<keyword evidence="7" id="KW-0560">Oxidoreductase</keyword>
<keyword evidence="10" id="KW-0676">Redox-active center</keyword>
<protein>
    <submittedName>
        <fullName evidence="14">Cupin</fullName>
    </submittedName>
</protein>
<dbReference type="Pfam" id="PF13462">
    <property type="entry name" value="Thioredoxin_4"/>
    <property type="match status" value="1"/>
</dbReference>
<dbReference type="SMART" id="SM00756">
    <property type="entry name" value="VKc"/>
    <property type="match status" value="1"/>
</dbReference>
<evidence type="ECO:0000256" key="4">
    <source>
        <dbReference type="ARBA" id="ARBA00022692"/>
    </source>
</evidence>
<dbReference type="PANTHER" id="PTHR13887:SF56">
    <property type="entry name" value="THIOREDOXIN-LIKE REDUCTASE RV2466C"/>
    <property type="match status" value="1"/>
</dbReference>
<comment type="similarity">
    <text evidence="2">Belongs to the thioredoxin family. DsbA subfamily.</text>
</comment>
<feature type="transmembrane region" description="Helical" evidence="12">
    <location>
        <begin position="14"/>
        <end position="35"/>
    </location>
</feature>
<keyword evidence="5" id="KW-0874">Quinone</keyword>
<organism evidence="14 15">
    <name type="scientific">Myxococcus llanfairpwllgwyngyllgogerychwyrndrobwllllantysiliogogogochensis</name>
    <dbReference type="NCBI Taxonomy" id="2590453"/>
    <lineage>
        <taxon>Bacteria</taxon>
        <taxon>Pseudomonadati</taxon>
        <taxon>Myxococcota</taxon>
        <taxon>Myxococcia</taxon>
        <taxon>Myxococcales</taxon>
        <taxon>Cystobacterineae</taxon>
        <taxon>Myxococcaceae</taxon>
        <taxon>Myxococcus</taxon>
    </lineage>
</organism>
<dbReference type="EMBL" id="VIFM01000366">
    <property type="protein sequence ID" value="TQF09277.1"/>
    <property type="molecule type" value="Genomic_DNA"/>
</dbReference>
<sequence length="454" mass="47540">MSPKSSPQKAATPVPFRVGVVLLVLGVAASVLSVFQWSQLLTLRAGGSTVCGVSDTVNCETVWNSPFATRLHELFGIPVAGLGLVWGLTVVALSALYLARARSGKPVAPAAQGLKLTAGAGIASVLVFAFASFQTGVVCPTCLGTYALVAAIAAVAWKGLPAAGAGQWVPALQWTVGVTVAVFIAVLLPGRSLSSPQPKAGSLLPVASSSSTTQAATPASLEAYLRGLPMEQQQFISNALALYRRDVPKAAAAPARHRYGPVDAPVKIVEWTDSKCPHCKALVEELAVLKKRVPEGKLSLEARQFPLDGSCNPAMPKRGPDAPSVRCVAAKAQICLEGAPDFWELREKLFAAQAVLDTERVMEIASSGSMSRMQLDACISSAATAAKIQEDTSYALRYQFTGTPLVVVNGRQAMPSAPFLYALVMADGNPSAPAFDVLPPPRAMPQDDHAGHNH</sequence>
<name>A0A540WKC0_9BACT</name>
<keyword evidence="8 12" id="KW-0472">Membrane</keyword>
<proteinExistence type="inferred from homology"/>
<evidence type="ECO:0000256" key="6">
    <source>
        <dbReference type="ARBA" id="ARBA00022989"/>
    </source>
</evidence>
<dbReference type="Proteomes" id="UP000315369">
    <property type="component" value="Unassembled WGS sequence"/>
</dbReference>
<evidence type="ECO:0000256" key="9">
    <source>
        <dbReference type="ARBA" id="ARBA00023157"/>
    </source>
</evidence>
<comment type="similarity">
    <text evidence="3">Belongs to the VKOR family.</text>
</comment>
<evidence type="ECO:0000256" key="7">
    <source>
        <dbReference type="ARBA" id="ARBA00023002"/>
    </source>
</evidence>
<accession>A0A540WKC0</accession>
<evidence type="ECO:0000256" key="1">
    <source>
        <dbReference type="ARBA" id="ARBA00004141"/>
    </source>
</evidence>
<evidence type="ECO:0000259" key="13">
    <source>
        <dbReference type="SMART" id="SM00756"/>
    </source>
</evidence>
<feature type="compositionally biased region" description="Basic and acidic residues" evidence="11">
    <location>
        <begin position="445"/>
        <end position="454"/>
    </location>
</feature>
<feature type="transmembrane region" description="Helical" evidence="12">
    <location>
        <begin position="74"/>
        <end position="98"/>
    </location>
</feature>
<feature type="domain" description="Vitamin K epoxide reductase" evidence="13">
    <location>
        <begin position="12"/>
        <end position="160"/>
    </location>
</feature>
<keyword evidence="6 12" id="KW-1133">Transmembrane helix</keyword>
<evidence type="ECO:0000256" key="8">
    <source>
        <dbReference type="ARBA" id="ARBA00023136"/>
    </source>
</evidence>
<comment type="subcellular location">
    <subcellularLocation>
        <location evidence="1">Membrane</location>
        <topology evidence="1">Multi-pass membrane protein</topology>
    </subcellularLocation>
</comment>
<evidence type="ECO:0000256" key="10">
    <source>
        <dbReference type="ARBA" id="ARBA00023284"/>
    </source>
</evidence>
<dbReference type="CDD" id="cd12920">
    <property type="entry name" value="VKOR_3"/>
    <property type="match status" value="1"/>
</dbReference>
<keyword evidence="15" id="KW-1185">Reference proteome</keyword>
<dbReference type="InterPro" id="IPR012932">
    <property type="entry name" value="VKOR"/>
</dbReference>
<evidence type="ECO:0000256" key="5">
    <source>
        <dbReference type="ARBA" id="ARBA00022719"/>
    </source>
</evidence>
<dbReference type="InterPro" id="IPR038354">
    <property type="entry name" value="VKOR_sf"/>
</dbReference>
<dbReference type="GO" id="GO:0016020">
    <property type="term" value="C:membrane"/>
    <property type="evidence" value="ECO:0007669"/>
    <property type="project" value="UniProtKB-SubCell"/>
</dbReference>
<keyword evidence="4 12" id="KW-0812">Transmembrane</keyword>
<dbReference type="OrthoDB" id="117402at2"/>
<dbReference type="SUPFAM" id="SSF52833">
    <property type="entry name" value="Thioredoxin-like"/>
    <property type="match status" value="1"/>
</dbReference>
<dbReference type="InterPro" id="IPR012336">
    <property type="entry name" value="Thioredoxin-like_fold"/>
</dbReference>
<dbReference type="RefSeq" id="WP_141648882.1">
    <property type="nucleotide sequence ID" value="NZ_VIFM01000366.1"/>
</dbReference>
<dbReference type="GO" id="GO:0048038">
    <property type="term" value="F:quinone binding"/>
    <property type="evidence" value="ECO:0007669"/>
    <property type="project" value="UniProtKB-KW"/>
</dbReference>
<dbReference type="Gene3D" id="1.20.1440.130">
    <property type="entry name" value="VKOR domain"/>
    <property type="match status" value="1"/>
</dbReference>
<evidence type="ECO:0000256" key="2">
    <source>
        <dbReference type="ARBA" id="ARBA00005791"/>
    </source>
</evidence>
<dbReference type="Pfam" id="PF07884">
    <property type="entry name" value="VKOR"/>
    <property type="match status" value="1"/>
</dbReference>
<feature type="transmembrane region" description="Helical" evidence="12">
    <location>
        <begin position="110"/>
        <end position="130"/>
    </location>
</feature>
<comment type="caution">
    <text evidence="14">The sequence shown here is derived from an EMBL/GenBank/DDBJ whole genome shotgun (WGS) entry which is preliminary data.</text>
</comment>
<reference evidence="14 15" key="1">
    <citation type="submission" date="2019-06" db="EMBL/GenBank/DDBJ databases">
        <authorList>
            <person name="Livingstone P."/>
            <person name="Whitworth D."/>
        </authorList>
    </citation>
    <scope>NUCLEOTIDE SEQUENCE [LARGE SCALE GENOMIC DNA]</scope>
    <source>
        <strain evidence="14 15">AM401</strain>
    </source>
</reference>
<feature type="transmembrane region" description="Helical" evidence="12">
    <location>
        <begin position="137"/>
        <end position="159"/>
    </location>
</feature>